<evidence type="ECO:0000313" key="2">
    <source>
        <dbReference type="Proteomes" id="UP000258501"/>
    </source>
</evidence>
<dbReference type="Proteomes" id="UP000258501">
    <property type="component" value="Segment"/>
</dbReference>
<name>R4JEZ5_9CAUD</name>
<gene>
    <name evidence="1" type="ORF">SIOphi_00400</name>
</gene>
<reference evidence="1 2" key="1">
    <citation type="submission" date="2013-02" db="EMBL/GenBank/DDBJ databases">
        <authorList>
            <person name="Lukaszewicz M."/>
            <person name="Biegalska A."/>
            <person name="Krasowska A."/>
        </authorList>
    </citation>
    <scope>NUCLEOTIDE SEQUENCE [LARGE SCALE GENOMIC DNA]</scope>
</reference>
<keyword evidence="2" id="KW-1185">Reference proteome</keyword>
<protein>
    <submittedName>
        <fullName evidence="1">Uncharacterized protein</fullName>
    </submittedName>
</protein>
<organism evidence="1 2">
    <name type="scientific">Bacillus phage SIOphi</name>
    <dbReference type="NCBI Taxonomy" id="1285382"/>
    <lineage>
        <taxon>Viruses</taxon>
        <taxon>Duplodnaviria</taxon>
        <taxon>Heunggongvirae</taxon>
        <taxon>Uroviricota</taxon>
        <taxon>Caudoviricetes</taxon>
        <taxon>Herelleviridae</taxon>
        <taxon>Bastillevirinae</taxon>
        <taxon>Siophivirus</taxon>
        <taxon>Siophivirus SIOphi</taxon>
    </lineage>
</organism>
<evidence type="ECO:0000313" key="1">
    <source>
        <dbReference type="EMBL" id="AGK86888.1"/>
    </source>
</evidence>
<proteinExistence type="predicted"/>
<sequence>MTPNYYEWAIRHLDNATRGLNADETIKYLREITHYGAKGWERLNTDILSFTYQIFKDNYQDILLALANMPYEKVVSATNNDFKEEAVYCVIETVAEIMADKLEEALKNS</sequence>
<dbReference type="EMBL" id="KC699836">
    <property type="protein sequence ID" value="AGK86888.1"/>
    <property type="molecule type" value="Genomic_DNA"/>
</dbReference>
<accession>R4JEZ5</accession>